<evidence type="ECO:0000313" key="3">
    <source>
        <dbReference type="Proteomes" id="UP000236023"/>
    </source>
</evidence>
<evidence type="ECO:0000313" key="2">
    <source>
        <dbReference type="EMBL" id="PNG07465.1"/>
    </source>
</evidence>
<dbReference type="InterPro" id="IPR025646">
    <property type="entry name" value="DUF4350"/>
</dbReference>
<comment type="caution">
    <text evidence="2">The sequence shown here is derived from an EMBL/GenBank/DDBJ whole genome shotgun (WGS) entry which is preliminary data.</text>
</comment>
<organism evidence="2 3">
    <name type="scientific">Stutzerimonas stutzeri</name>
    <name type="common">Pseudomonas stutzeri</name>
    <dbReference type="NCBI Taxonomy" id="316"/>
    <lineage>
        <taxon>Bacteria</taxon>
        <taxon>Pseudomonadati</taxon>
        <taxon>Pseudomonadota</taxon>
        <taxon>Gammaproteobacteria</taxon>
        <taxon>Pseudomonadales</taxon>
        <taxon>Pseudomonadaceae</taxon>
        <taxon>Stutzerimonas</taxon>
    </lineage>
</organism>
<dbReference type="Pfam" id="PF14258">
    <property type="entry name" value="DUF4350"/>
    <property type="match status" value="1"/>
</dbReference>
<protein>
    <submittedName>
        <fullName evidence="2">DUF4350 domain-containing protein</fullName>
    </submittedName>
</protein>
<feature type="domain" description="DUF4350" evidence="1">
    <location>
        <begin position="42"/>
        <end position="237"/>
    </location>
</feature>
<reference evidence="2 3" key="1">
    <citation type="submission" date="2018-01" db="EMBL/GenBank/DDBJ databases">
        <title>Denitrification phenotypes of diverse strains of Pseudomonas stutzeri.</title>
        <authorList>
            <person name="Milligan D.A."/>
            <person name="Bergaust L."/>
            <person name="Bakken L.R."/>
            <person name="Frostegard A."/>
        </authorList>
    </citation>
    <scope>NUCLEOTIDE SEQUENCE [LARGE SCALE GENOMIC DNA]</scope>
    <source>
        <strain evidence="2 3">24a75</strain>
    </source>
</reference>
<dbReference type="EMBL" id="POUT01000009">
    <property type="protein sequence ID" value="PNG07465.1"/>
    <property type="molecule type" value="Genomic_DNA"/>
</dbReference>
<dbReference type="RefSeq" id="WP_102895181.1">
    <property type="nucleotide sequence ID" value="NZ_JAMOHU010000038.1"/>
</dbReference>
<dbReference type="Proteomes" id="UP000236023">
    <property type="component" value="Unassembled WGS sequence"/>
</dbReference>
<name>A0A2N8SYB5_STUST</name>
<dbReference type="AlphaFoldDB" id="A0A2N8SYB5"/>
<sequence length="390" mass="43277">MTRRRSLLLAALAALLTASLGYWLAGKLHPYADVVDHGPAPEARANPYLAAELFLRGLGLQVAHHEGLAGLQALPSHGQTLLLLGDRSQLSPRQSDRLLQWAAAGGHLVFVAERLWDEEAGKSGDLLLDRLNLQQFATDERDHGDAAATATSAEQHPQLTKLYLENESAPAYLAFDTAFHLYDADNRAHAWANSAGATHMLQLQHGDGLITALTDAWIWQTSHIDAYDHAWLLWYLTQDSAVTLVHRNDRPGLFTLLRSHFPEALTALALFALLGLWHAGQRFGPRQAPTSAARRQLREHLRGAAEFLLRQGGQRSLMLRLQHDIQRRAGHRQPGFEQLPADSQLQILAQLARLPVASVEQAMRALPPRRMPATEFTRQVARLQSLRNAL</sequence>
<proteinExistence type="predicted"/>
<gene>
    <name evidence="2" type="ORF">CXK94_16780</name>
</gene>
<evidence type="ECO:0000259" key="1">
    <source>
        <dbReference type="Pfam" id="PF14258"/>
    </source>
</evidence>
<accession>A0A2N8SYB5</accession>